<feature type="non-terminal residue" evidence="2">
    <location>
        <position position="1"/>
    </location>
</feature>
<dbReference type="PROSITE" id="PS50022">
    <property type="entry name" value="FA58C_3"/>
    <property type="match status" value="2"/>
</dbReference>
<dbReference type="PANTHER" id="PTHR24543">
    <property type="entry name" value="MULTICOPPER OXIDASE-RELATED"/>
    <property type="match status" value="1"/>
</dbReference>
<dbReference type="Proteomes" id="UP000001593">
    <property type="component" value="Unassembled WGS sequence"/>
</dbReference>
<protein>
    <recommendedName>
        <fullName evidence="1">F5/8 type C domain-containing protein</fullName>
    </recommendedName>
</protein>
<dbReference type="Pfam" id="PF00754">
    <property type="entry name" value="F5_F8_type_C"/>
    <property type="match status" value="1"/>
</dbReference>
<dbReference type="AlphaFoldDB" id="A7RZ19"/>
<dbReference type="InterPro" id="IPR000421">
    <property type="entry name" value="FA58C"/>
</dbReference>
<accession>A7RZ19</accession>
<sequence length="259" mass="29260">DPLGVESGLIDNKAIRATSWITIDDNPKNARLNNIEGEGAWCPRTVDQSQFLEINIGHVTRVTSVATQGRFPVAECHVIDAWVTKFALEYLDLDGMAWKNYTEQGVIKIFSGNTDLISTVNNVLTEKLITKAVKFRPKEWHTRICMRVELYGSRLLTKNLHGSDLGMQTSLIPDSSVSASSTRNLGYKPSFARIGRHYGNGAWCAANDTLGEYLQIFEGHRSHLETVRNDLAQNITARYVRLRPRLWAYELMIKMELYG</sequence>
<keyword evidence="3" id="KW-1185">Reference proteome</keyword>
<name>A7RZ19_NEMVE</name>
<dbReference type="HOGENOM" id="CLU_030066_0_2_1"/>
<dbReference type="PhylomeDB" id="A7RZ19"/>
<dbReference type="OMA" id="EWHTRIC"/>
<evidence type="ECO:0000259" key="1">
    <source>
        <dbReference type="PROSITE" id="PS50022"/>
    </source>
</evidence>
<feature type="domain" description="F5/8 type C" evidence="1">
    <location>
        <begin position="1"/>
        <end position="153"/>
    </location>
</feature>
<organism evidence="2 3">
    <name type="scientific">Nematostella vectensis</name>
    <name type="common">Starlet sea anemone</name>
    <dbReference type="NCBI Taxonomy" id="45351"/>
    <lineage>
        <taxon>Eukaryota</taxon>
        <taxon>Metazoa</taxon>
        <taxon>Cnidaria</taxon>
        <taxon>Anthozoa</taxon>
        <taxon>Hexacorallia</taxon>
        <taxon>Actiniaria</taxon>
        <taxon>Edwardsiidae</taxon>
        <taxon>Nematostella</taxon>
    </lineage>
</organism>
<dbReference type="CDD" id="cd00057">
    <property type="entry name" value="FA58C"/>
    <property type="match status" value="1"/>
</dbReference>
<evidence type="ECO:0000313" key="3">
    <source>
        <dbReference type="Proteomes" id="UP000001593"/>
    </source>
</evidence>
<reference evidence="2 3" key="1">
    <citation type="journal article" date="2007" name="Science">
        <title>Sea anemone genome reveals ancestral eumetazoan gene repertoire and genomic organization.</title>
        <authorList>
            <person name="Putnam N.H."/>
            <person name="Srivastava M."/>
            <person name="Hellsten U."/>
            <person name="Dirks B."/>
            <person name="Chapman J."/>
            <person name="Salamov A."/>
            <person name="Terry A."/>
            <person name="Shapiro H."/>
            <person name="Lindquist E."/>
            <person name="Kapitonov V.V."/>
            <person name="Jurka J."/>
            <person name="Genikhovich G."/>
            <person name="Grigoriev I.V."/>
            <person name="Lucas S.M."/>
            <person name="Steele R.E."/>
            <person name="Finnerty J.R."/>
            <person name="Technau U."/>
            <person name="Martindale M.Q."/>
            <person name="Rokhsar D.S."/>
        </authorList>
    </citation>
    <scope>NUCLEOTIDE SEQUENCE [LARGE SCALE GENOMIC DNA]</scope>
    <source>
        <strain evidence="3">CH2 X CH6</strain>
    </source>
</reference>
<dbReference type="PROSITE" id="PS01285">
    <property type="entry name" value="FA58C_1"/>
    <property type="match status" value="1"/>
</dbReference>
<dbReference type="SUPFAM" id="SSF49785">
    <property type="entry name" value="Galactose-binding domain-like"/>
    <property type="match status" value="2"/>
</dbReference>
<proteinExistence type="predicted"/>
<dbReference type="Gene3D" id="2.60.120.260">
    <property type="entry name" value="Galactose-binding domain-like"/>
    <property type="match status" value="3"/>
</dbReference>
<dbReference type="EMBL" id="DS469555">
    <property type="protein sequence ID" value="EDO43328.1"/>
    <property type="molecule type" value="Genomic_DNA"/>
</dbReference>
<dbReference type="InParanoid" id="A7RZ19"/>
<feature type="domain" description="F5/8 type C" evidence="1">
    <location>
        <begin position="160"/>
        <end position="259"/>
    </location>
</feature>
<dbReference type="FunFam" id="2.60.120.260:FF:000016">
    <property type="entry name" value="Contactin-associated protein-like 4 isoform 1"/>
    <property type="match status" value="1"/>
</dbReference>
<feature type="non-terminal residue" evidence="2">
    <location>
        <position position="259"/>
    </location>
</feature>
<dbReference type="InterPro" id="IPR008979">
    <property type="entry name" value="Galactose-bd-like_sf"/>
</dbReference>
<gene>
    <name evidence="2" type="ORF">NEMVEDRAFT_v1g98341</name>
</gene>
<evidence type="ECO:0000313" key="2">
    <source>
        <dbReference type="EMBL" id="EDO43328.1"/>
    </source>
</evidence>
<dbReference type="SMART" id="SM00231">
    <property type="entry name" value="FA58C"/>
    <property type="match status" value="1"/>
</dbReference>
<dbReference type="PANTHER" id="PTHR24543:SF291">
    <property type="entry name" value="SMOKE ALARM, ISOFORM D"/>
    <property type="match status" value="1"/>
</dbReference>